<reference evidence="8 9" key="1">
    <citation type="journal article" date="2010" name="Cell">
        <title>The genome of Naegleria gruberi illuminates early eukaryotic versatility.</title>
        <authorList>
            <person name="Fritz-Laylin L.K."/>
            <person name="Prochnik S.E."/>
            <person name="Ginger M.L."/>
            <person name="Dacks J.B."/>
            <person name="Carpenter M.L."/>
            <person name="Field M.C."/>
            <person name="Kuo A."/>
            <person name="Paredez A."/>
            <person name="Chapman J."/>
            <person name="Pham J."/>
            <person name="Shu S."/>
            <person name="Neupane R."/>
            <person name="Cipriano M."/>
            <person name="Mancuso J."/>
            <person name="Tu H."/>
            <person name="Salamov A."/>
            <person name="Lindquist E."/>
            <person name="Shapiro H."/>
            <person name="Lucas S."/>
            <person name="Grigoriev I.V."/>
            <person name="Cande W.Z."/>
            <person name="Fulton C."/>
            <person name="Rokhsar D.S."/>
            <person name="Dawson S.C."/>
        </authorList>
    </citation>
    <scope>NUCLEOTIDE SEQUENCE [LARGE SCALE GENOMIC DNA]</scope>
    <source>
        <strain evidence="8 9">NEG-M</strain>
    </source>
</reference>
<dbReference type="GO" id="GO:0000124">
    <property type="term" value="C:SAGA complex"/>
    <property type="evidence" value="ECO:0007669"/>
    <property type="project" value="InterPro"/>
</dbReference>
<feature type="compositionally biased region" description="Basic and acidic residues" evidence="6">
    <location>
        <begin position="147"/>
        <end position="160"/>
    </location>
</feature>
<dbReference type="Gene3D" id="1.25.40.770">
    <property type="entry name" value="TAF6, C-terminal HEAT repeat domain"/>
    <property type="match status" value="1"/>
</dbReference>
<feature type="non-terminal residue" evidence="8">
    <location>
        <position position="399"/>
    </location>
</feature>
<dbReference type="GO" id="GO:0005669">
    <property type="term" value="C:transcription factor TFIID complex"/>
    <property type="evidence" value="ECO:0007669"/>
    <property type="project" value="InterPro"/>
</dbReference>
<dbReference type="InterPro" id="IPR004823">
    <property type="entry name" value="TAF_TATA-bd_Histone-like_dom"/>
</dbReference>
<dbReference type="InterPro" id="IPR046344">
    <property type="entry name" value="TAF6_C_sf"/>
</dbReference>
<comment type="subcellular location">
    <subcellularLocation>
        <location evidence="1">Nucleus</location>
    </subcellularLocation>
</comment>
<dbReference type="GeneID" id="8862783"/>
<evidence type="ECO:0000256" key="6">
    <source>
        <dbReference type="SAM" id="MobiDB-lite"/>
    </source>
</evidence>
<dbReference type="RefSeq" id="XP_002682262.1">
    <property type="nucleotide sequence ID" value="XM_002682216.1"/>
</dbReference>
<keyword evidence="3" id="KW-0805">Transcription regulation</keyword>
<dbReference type="GO" id="GO:0046982">
    <property type="term" value="F:protein heterodimerization activity"/>
    <property type="evidence" value="ECO:0007669"/>
    <property type="project" value="InterPro"/>
</dbReference>
<dbReference type="CDD" id="cd22931">
    <property type="entry name" value="HFD_TAF6"/>
    <property type="match status" value="1"/>
</dbReference>
<dbReference type="PANTHER" id="PTHR10221">
    <property type="entry name" value="TRANSCRIPTION INITIATION FACTOR TFIID SUBUNIT 6"/>
    <property type="match status" value="1"/>
</dbReference>
<dbReference type="Gene3D" id="1.10.20.10">
    <property type="entry name" value="Histone, subunit A"/>
    <property type="match status" value="1"/>
</dbReference>
<keyword evidence="4" id="KW-0804">Transcription</keyword>
<dbReference type="CDD" id="cd08050">
    <property type="entry name" value="TAF6C"/>
    <property type="match status" value="1"/>
</dbReference>
<evidence type="ECO:0000256" key="1">
    <source>
        <dbReference type="ARBA" id="ARBA00004123"/>
    </source>
</evidence>
<proteinExistence type="inferred from homology"/>
<sequence>LSFFQKETIQVIAQSVGITKLKDEIAQALALDVEYRVREIIQDASKCMKHAKRGVLTTDDISNALAMKNIEPLYGFKGQSSQPNRFRRVKQTKDLYFLEDVELDLKDCLEKPLPKIPIGPSIFTHWLAIQGIQPKIPQNPTIEETESERKKESKDKDQSKKVSSSHDPNVEFKPLVKHILSEELQMYFEKVTEAIKDTTNQKKELRKAVIESLATDSGINQLVPYFTQFIASEVTNNMRNLTLLYRLMEMTKALLVNPNIHIELYLHQIMPSILTCIVGKTLCENPYENHWGLRDFSANTIAYICRKFGSSYHTLQPRITKTLLHAFLDPKRSRATHYGAIVGITALGSHVTQLLLLEPPKNSNLKIFCNLLLPELVSSDMNTKHQAFMCYKALLTAPG</sequence>
<accession>D2V0G1</accession>
<evidence type="ECO:0000313" key="9">
    <source>
        <dbReference type="Proteomes" id="UP000006671"/>
    </source>
</evidence>
<dbReference type="STRING" id="5762.D2V0G1"/>
<dbReference type="Pfam" id="PF02969">
    <property type="entry name" value="TAF"/>
    <property type="match status" value="1"/>
</dbReference>
<evidence type="ECO:0000313" key="8">
    <source>
        <dbReference type="EMBL" id="EFC49518.1"/>
    </source>
</evidence>
<dbReference type="SUPFAM" id="SSF47113">
    <property type="entry name" value="Histone-fold"/>
    <property type="match status" value="1"/>
</dbReference>
<keyword evidence="5" id="KW-0539">Nucleus</keyword>
<dbReference type="eggNOG" id="KOG2549">
    <property type="taxonomic scope" value="Eukaryota"/>
</dbReference>
<dbReference type="VEuPathDB" id="AmoebaDB:NAEGRDRAFT_1097"/>
<evidence type="ECO:0000256" key="3">
    <source>
        <dbReference type="ARBA" id="ARBA00023015"/>
    </source>
</evidence>
<dbReference type="EMBL" id="GG738847">
    <property type="protein sequence ID" value="EFC49518.1"/>
    <property type="molecule type" value="Genomic_DNA"/>
</dbReference>
<protein>
    <submittedName>
        <fullName evidence="8">Predicted protein</fullName>
    </submittedName>
</protein>
<evidence type="ECO:0000256" key="2">
    <source>
        <dbReference type="ARBA" id="ARBA00007688"/>
    </source>
</evidence>
<dbReference type="FunCoup" id="D2V0G1">
    <property type="interactions" value="388"/>
</dbReference>
<dbReference type="GO" id="GO:0016251">
    <property type="term" value="F:RNA polymerase II general transcription initiation factor activity"/>
    <property type="evidence" value="ECO:0007669"/>
    <property type="project" value="InterPro"/>
</dbReference>
<dbReference type="OMA" id="YFVQFIA"/>
<evidence type="ECO:0000256" key="5">
    <source>
        <dbReference type="ARBA" id="ARBA00023242"/>
    </source>
</evidence>
<dbReference type="InParanoid" id="D2V0G1"/>
<name>D2V0G1_NAEGR</name>
<gene>
    <name evidence="8" type="ORF">NAEGRDRAFT_1097</name>
</gene>
<dbReference type="AlphaFoldDB" id="D2V0G1"/>
<dbReference type="SUPFAM" id="SSF48371">
    <property type="entry name" value="ARM repeat"/>
    <property type="match status" value="1"/>
</dbReference>
<dbReference type="GO" id="GO:0051123">
    <property type="term" value="P:RNA polymerase II preinitiation complex assembly"/>
    <property type="evidence" value="ECO:0007669"/>
    <property type="project" value="TreeGrafter"/>
</dbReference>
<dbReference type="SMART" id="SM00803">
    <property type="entry name" value="TAF"/>
    <property type="match status" value="1"/>
</dbReference>
<dbReference type="FunFam" id="1.25.40.770:FF:000001">
    <property type="entry name" value="Transcription initiation factor TFIID subunit 6"/>
    <property type="match status" value="1"/>
</dbReference>
<dbReference type="InterPro" id="IPR011442">
    <property type="entry name" value="TAF6_C"/>
</dbReference>
<dbReference type="GO" id="GO:0046695">
    <property type="term" value="C:SLIK (SAGA-like) complex"/>
    <property type="evidence" value="ECO:0007669"/>
    <property type="project" value="InterPro"/>
</dbReference>
<feature type="non-terminal residue" evidence="8">
    <location>
        <position position="1"/>
    </location>
</feature>
<evidence type="ECO:0000256" key="4">
    <source>
        <dbReference type="ARBA" id="ARBA00023163"/>
    </source>
</evidence>
<dbReference type="InterPro" id="IPR037796">
    <property type="entry name" value="TAF6"/>
</dbReference>
<organism evidence="9">
    <name type="scientific">Naegleria gruberi</name>
    <name type="common">Amoeba</name>
    <dbReference type="NCBI Taxonomy" id="5762"/>
    <lineage>
        <taxon>Eukaryota</taxon>
        <taxon>Discoba</taxon>
        <taxon>Heterolobosea</taxon>
        <taxon>Tetramitia</taxon>
        <taxon>Eutetramitia</taxon>
        <taxon>Vahlkampfiidae</taxon>
        <taxon>Naegleria</taxon>
    </lineage>
</organism>
<dbReference type="PANTHER" id="PTHR10221:SF9">
    <property type="entry name" value="TRANSCRIPTION INITIATION FACTOR TFIID SUBUNIT 6"/>
    <property type="match status" value="1"/>
</dbReference>
<comment type="similarity">
    <text evidence="2">Belongs to the TAF6 family.</text>
</comment>
<dbReference type="OrthoDB" id="361039at2759"/>
<dbReference type="GO" id="GO:0003713">
    <property type="term" value="F:transcription coactivator activity"/>
    <property type="evidence" value="ECO:0007669"/>
    <property type="project" value="TreeGrafter"/>
</dbReference>
<feature type="domain" description="TATA box binding protein associated factor (TAF) histone-like fold" evidence="7">
    <location>
        <begin position="2"/>
        <end position="68"/>
    </location>
</feature>
<dbReference type="KEGG" id="ngr:NAEGRDRAFT_1097"/>
<feature type="region of interest" description="Disordered" evidence="6">
    <location>
        <begin position="137"/>
        <end position="169"/>
    </location>
</feature>
<dbReference type="InterPro" id="IPR016024">
    <property type="entry name" value="ARM-type_fold"/>
</dbReference>
<dbReference type="Pfam" id="PF07571">
    <property type="entry name" value="TAF6_C"/>
    <property type="match status" value="1"/>
</dbReference>
<dbReference type="Proteomes" id="UP000006671">
    <property type="component" value="Unassembled WGS sequence"/>
</dbReference>
<keyword evidence="9" id="KW-1185">Reference proteome</keyword>
<dbReference type="InterPro" id="IPR009072">
    <property type="entry name" value="Histone-fold"/>
</dbReference>
<evidence type="ECO:0000259" key="7">
    <source>
        <dbReference type="SMART" id="SM00803"/>
    </source>
</evidence>